<protein>
    <submittedName>
        <fullName evidence="2">DUF4845 domain-containing protein</fullName>
    </submittedName>
</protein>
<dbReference type="AlphaFoldDB" id="A0A975XUN4"/>
<name>A0A975XUN4_9RHOO</name>
<feature type="transmembrane region" description="Helical" evidence="1">
    <location>
        <begin position="12"/>
        <end position="34"/>
    </location>
</feature>
<evidence type="ECO:0000313" key="2">
    <source>
        <dbReference type="EMBL" id="QWT48978.1"/>
    </source>
</evidence>
<keyword evidence="1" id="KW-0812">Transmembrane</keyword>
<evidence type="ECO:0000313" key="3">
    <source>
        <dbReference type="Proteomes" id="UP000683428"/>
    </source>
</evidence>
<keyword evidence="3" id="KW-1185">Reference proteome</keyword>
<proteinExistence type="predicted"/>
<dbReference type="RefSeq" id="WP_216128209.1">
    <property type="nucleotide sequence ID" value="NZ_CP064782.1"/>
</dbReference>
<accession>A0A975XUN4</accession>
<evidence type="ECO:0000256" key="1">
    <source>
        <dbReference type="SAM" id="Phobius"/>
    </source>
</evidence>
<reference evidence="2" key="1">
    <citation type="submission" date="2020-11" db="EMBL/GenBank/DDBJ databases">
        <title>Azospira inquinata sp. nov.</title>
        <authorList>
            <person name="Moe W.M."/>
            <person name="Mikes M.C."/>
        </authorList>
    </citation>
    <scope>NUCLEOTIDE SEQUENCE</scope>
    <source>
        <strain evidence="2">Azo-3</strain>
    </source>
</reference>
<dbReference type="Pfam" id="PF16137">
    <property type="entry name" value="DUF4845"/>
    <property type="match status" value="1"/>
</dbReference>
<keyword evidence="1" id="KW-1133">Transmembrane helix</keyword>
<dbReference type="InterPro" id="IPR032314">
    <property type="entry name" value="DUF4845"/>
</dbReference>
<organism evidence="2 3">
    <name type="scientific">Azospira inquinata</name>
    <dbReference type="NCBI Taxonomy" id="2785627"/>
    <lineage>
        <taxon>Bacteria</taxon>
        <taxon>Pseudomonadati</taxon>
        <taxon>Pseudomonadota</taxon>
        <taxon>Betaproteobacteria</taxon>
        <taxon>Rhodocyclales</taxon>
        <taxon>Rhodocyclaceae</taxon>
        <taxon>Azospira</taxon>
    </lineage>
</organism>
<sequence length="123" mass="12922">MFRQRGVSLSGLLVVGFLVVIIAITGMRVVPAVVEYFSITKALKTITGNGSLSTATVAEVRTAFDKQADIDNITSINGTDLDISKDNGDIVIAFAYTKKIPLGGPVSLDIDFKGSTAGKDKGN</sequence>
<keyword evidence="1" id="KW-0472">Membrane</keyword>
<dbReference type="EMBL" id="CP064782">
    <property type="protein sequence ID" value="QWT48978.1"/>
    <property type="molecule type" value="Genomic_DNA"/>
</dbReference>
<gene>
    <name evidence="2" type="ORF">Azoinq_14350</name>
</gene>
<dbReference type="KEGG" id="aiq:Azoinq_14350"/>
<dbReference type="Proteomes" id="UP000683428">
    <property type="component" value="Chromosome"/>
</dbReference>